<dbReference type="KEGG" id="fri:FraEuI1c_1301"/>
<dbReference type="PANTHER" id="PTHR47235">
    <property type="entry name" value="BLR6548 PROTEIN"/>
    <property type="match status" value="1"/>
</dbReference>
<protein>
    <recommendedName>
        <fullName evidence="4">Leucine-binding protein domain-containing protein</fullName>
    </recommendedName>
</protein>
<dbReference type="Proteomes" id="UP000002484">
    <property type="component" value="Chromosome"/>
</dbReference>
<reference evidence="5 6" key="1">
    <citation type="submission" date="2010-10" db="EMBL/GenBank/DDBJ databases">
        <title>Complete sequence of Frankia sp. EuI1c.</title>
        <authorList>
            <consortium name="US DOE Joint Genome Institute"/>
            <person name="Lucas S."/>
            <person name="Copeland A."/>
            <person name="Lapidus A."/>
            <person name="Cheng J.-F."/>
            <person name="Bruce D."/>
            <person name="Goodwin L."/>
            <person name="Pitluck S."/>
            <person name="Chertkov O."/>
            <person name="Detter J.C."/>
            <person name="Han C."/>
            <person name="Tapia R."/>
            <person name="Land M."/>
            <person name="Hauser L."/>
            <person name="Jeffries C."/>
            <person name="Kyrpides N."/>
            <person name="Ivanova N."/>
            <person name="Mikhailova N."/>
            <person name="Beauchemin N."/>
            <person name="Sen A."/>
            <person name="Sur S.A."/>
            <person name="Gtari M."/>
            <person name="Wall L."/>
            <person name="Tisa L."/>
            <person name="Woyke T."/>
        </authorList>
    </citation>
    <scope>NUCLEOTIDE SEQUENCE [LARGE SCALE GENOMIC DNA]</scope>
    <source>
        <strain evidence="6">DSM 45817 / CECT 9037 / EuI1c</strain>
    </source>
</reference>
<dbReference type="HOGENOM" id="CLU_054023_0_0_11"/>
<feature type="signal peptide" evidence="3">
    <location>
        <begin position="1"/>
        <end position="30"/>
    </location>
</feature>
<dbReference type="Gene3D" id="3.40.50.2300">
    <property type="match status" value="2"/>
</dbReference>
<dbReference type="InterPro" id="IPR028082">
    <property type="entry name" value="Peripla_BP_I"/>
</dbReference>
<dbReference type="eggNOG" id="COG0683">
    <property type="taxonomic scope" value="Bacteria"/>
</dbReference>
<feature type="chain" id="PRO_5039271991" description="Leucine-binding protein domain-containing protein" evidence="3">
    <location>
        <begin position="31"/>
        <end position="428"/>
    </location>
</feature>
<accession>E3J3N2</accession>
<keyword evidence="2 3" id="KW-0732">Signal</keyword>
<dbReference type="Pfam" id="PF13458">
    <property type="entry name" value="Peripla_BP_6"/>
    <property type="match status" value="1"/>
</dbReference>
<evidence type="ECO:0000256" key="3">
    <source>
        <dbReference type="SAM" id="SignalP"/>
    </source>
</evidence>
<evidence type="ECO:0000313" key="5">
    <source>
        <dbReference type="EMBL" id="ADP79369.1"/>
    </source>
</evidence>
<evidence type="ECO:0000256" key="1">
    <source>
        <dbReference type="ARBA" id="ARBA00010062"/>
    </source>
</evidence>
<keyword evidence="6" id="KW-1185">Reference proteome</keyword>
<dbReference type="EMBL" id="CP002299">
    <property type="protein sequence ID" value="ADP79369.1"/>
    <property type="molecule type" value="Genomic_DNA"/>
</dbReference>
<organism evidence="5 6">
    <name type="scientific">Pseudofrankia inefficax (strain DSM 45817 / CECT 9037 / DDB 130130 / EuI1c)</name>
    <name type="common">Frankia inefficax</name>
    <dbReference type="NCBI Taxonomy" id="298654"/>
    <lineage>
        <taxon>Bacteria</taxon>
        <taxon>Bacillati</taxon>
        <taxon>Actinomycetota</taxon>
        <taxon>Actinomycetes</taxon>
        <taxon>Frankiales</taxon>
        <taxon>Frankiaceae</taxon>
        <taxon>Pseudofrankia</taxon>
    </lineage>
</organism>
<dbReference type="PANTHER" id="PTHR47235:SF1">
    <property type="entry name" value="BLR6548 PROTEIN"/>
    <property type="match status" value="1"/>
</dbReference>
<dbReference type="CDD" id="cd06341">
    <property type="entry name" value="PBP1_ABC_ligand_binding-like"/>
    <property type="match status" value="1"/>
</dbReference>
<dbReference type="PROSITE" id="PS51257">
    <property type="entry name" value="PROKAR_LIPOPROTEIN"/>
    <property type="match status" value="1"/>
</dbReference>
<proteinExistence type="inferred from homology"/>
<evidence type="ECO:0000313" key="6">
    <source>
        <dbReference type="Proteomes" id="UP000002484"/>
    </source>
</evidence>
<dbReference type="STRING" id="298654.FraEuI1c_1301"/>
<dbReference type="RefSeq" id="WP_013422489.1">
    <property type="nucleotide sequence ID" value="NC_014666.1"/>
</dbReference>
<feature type="domain" description="Leucine-binding protein" evidence="4">
    <location>
        <begin position="56"/>
        <end position="398"/>
    </location>
</feature>
<evidence type="ECO:0000259" key="4">
    <source>
        <dbReference type="Pfam" id="PF13458"/>
    </source>
</evidence>
<dbReference type="OrthoDB" id="3207575at2"/>
<dbReference type="SUPFAM" id="SSF53822">
    <property type="entry name" value="Periplasmic binding protein-like I"/>
    <property type="match status" value="1"/>
</dbReference>
<evidence type="ECO:0000256" key="2">
    <source>
        <dbReference type="ARBA" id="ARBA00022729"/>
    </source>
</evidence>
<name>E3J3N2_PSEI1</name>
<sequence precursor="true">MRTCTDRRPIRQRAATALAAVIVGLPAALAGCATGTSGAGGHGNNTCQAPGITSNKITIGLIYPDSGGAVAEAFRATRSGVDARVALQNASGGVDGRQIVITWRDDQSSAAAFAVAAHDLVDRQHVFGLIAVSVVMPPSAGWLEKAGIPVTGIATSADWSEHGNLFHFGSLFNKGGAIDVFGKYVRTQNGSRALVVFDPSSAASQDLATQLTMSLQSQGIQVVGEYPYTDNISSPDKVVDRLRVTGADTLVGAAQTDAFVDIYSAARKAGVRLNVALSSAGYSPSLLRMHPGALGGMSVFVDYMPFEDKAPAMDTYQEAMARFAPELADPDDEIALGSYVAADEMIKGLEVSGPCPTRAKFIEKLRQVHDFTGGGLFAPTDISTPTAPTKCFNFLKVNPVGTNFVTVPSIRPDGFWCGDAVGPSPARG</sequence>
<dbReference type="AlphaFoldDB" id="E3J3N2"/>
<comment type="similarity">
    <text evidence="1">Belongs to the leucine-binding protein family.</text>
</comment>
<dbReference type="InParanoid" id="E3J3N2"/>
<dbReference type="InterPro" id="IPR028081">
    <property type="entry name" value="Leu-bd"/>
</dbReference>
<gene>
    <name evidence="5" type="ordered locus">FraEuI1c_1301</name>
</gene>